<gene>
    <name evidence="2" type="ORF">CAEBREN_23899</name>
</gene>
<dbReference type="HOGENOM" id="CLU_2212279_0_0_1"/>
<dbReference type="AlphaFoldDB" id="G0PI02"/>
<name>G0PI02_CAEBE</name>
<dbReference type="STRING" id="135651.G0PI02"/>
<organism evidence="3">
    <name type="scientific">Caenorhabditis brenneri</name>
    <name type="common">Nematode worm</name>
    <dbReference type="NCBI Taxonomy" id="135651"/>
    <lineage>
        <taxon>Eukaryota</taxon>
        <taxon>Metazoa</taxon>
        <taxon>Ecdysozoa</taxon>
        <taxon>Nematoda</taxon>
        <taxon>Chromadorea</taxon>
        <taxon>Rhabditida</taxon>
        <taxon>Rhabditina</taxon>
        <taxon>Rhabditomorpha</taxon>
        <taxon>Rhabditoidea</taxon>
        <taxon>Rhabditidae</taxon>
        <taxon>Peloderinae</taxon>
        <taxon>Caenorhabditis</taxon>
    </lineage>
</organism>
<dbReference type="InParanoid" id="G0PI02"/>
<dbReference type="GO" id="GO:0006508">
    <property type="term" value="P:proteolysis"/>
    <property type="evidence" value="ECO:0007669"/>
    <property type="project" value="InterPro"/>
</dbReference>
<sequence length="107" mass="11914">MSKWEQETCARFTRQNDTLESSGLEFINGDGCWSLARQISIGTGCEGLGTVTHEIGHDCREGISYDYGSVMHYVGTAILNNDTFLIMTADPNYQSTIGHRVFQCLEL</sequence>
<feature type="domain" description="Peptidase M12A" evidence="1">
    <location>
        <begin position="1"/>
        <end position="57"/>
    </location>
</feature>
<dbReference type="InterPro" id="IPR001506">
    <property type="entry name" value="Peptidase_M12A"/>
</dbReference>
<reference evidence="3" key="1">
    <citation type="submission" date="2011-07" db="EMBL/GenBank/DDBJ databases">
        <authorList>
            <consortium name="Caenorhabditis brenneri Sequencing and Analysis Consortium"/>
            <person name="Wilson R.K."/>
        </authorList>
    </citation>
    <scope>NUCLEOTIDE SEQUENCE [LARGE SCALE GENOMIC DNA]</scope>
    <source>
        <strain evidence="3">PB2801</strain>
    </source>
</reference>
<dbReference type="PANTHER" id="PTHR10127:SF877">
    <property type="entry name" value="ZINC METALLOPROTEINASE NAS-34"/>
    <property type="match status" value="1"/>
</dbReference>
<dbReference type="eggNOG" id="KOG3714">
    <property type="taxonomic scope" value="Eukaryota"/>
</dbReference>
<dbReference type="SUPFAM" id="SSF55486">
    <property type="entry name" value="Metalloproteases ('zincins'), catalytic domain"/>
    <property type="match status" value="1"/>
</dbReference>
<evidence type="ECO:0000313" key="3">
    <source>
        <dbReference type="Proteomes" id="UP000008068"/>
    </source>
</evidence>
<dbReference type="Proteomes" id="UP000008068">
    <property type="component" value="Unassembled WGS sequence"/>
</dbReference>
<dbReference type="Pfam" id="PF01400">
    <property type="entry name" value="Astacin"/>
    <property type="match status" value="2"/>
</dbReference>
<dbReference type="EMBL" id="GL380524">
    <property type="protein sequence ID" value="EGT57199.1"/>
    <property type="molecule type" value="Genomic_DNA"/>
</dbReference>
<protein>
    <recommendedName>
        <fullName evidence="1">Peptidase M12A domain-containing protein</fullName>
    </recommendedName>
</protein>
<dbReference type="GO" id="GO:0004222">
    <property type="term" value="F:metalloendopeptidase activity"/>
    <property type="evidence" value="ECO:0007669"/>
    <property type="project" value="InterPro"/>
</dbReference>
<accession>G0PI02</accession>
<dbReference type="InterPro" id="IPR024079">
    <property type="entry name" value="MetalloPept_cat_dom_sf"/>
</dbReference>
<dbReference type="PANTHER" id="PTHR10127">
    <property type="entry name" value="DISCOIDIN, CUB, EGF, LAMININ , AND ZINC METALLOPROTEASE DOMAIN CONTAINING"/>
    <property type="match status" value="1"/>
</dbReference>
<evidence type="ECO:0000313" key="2">
    <source>
        <dbReference type="EMBL" id="EGT57199.1"/>
    </source>
</evidence>
<evidence type="ECO:0000259" key="1">
    <source>
        <dbReference type="Pfam" id="PF01400"/>
    </source>
</evidence>
<proteinExistence type="predicted"/>
<feature type="domain" description="Peptidase M12A" evidence="1">
    <location>
        <begin position="62"/>
        <end position="101"/>
    </location>
</feature>
<keyword evidence="3" id="KW-1185">Reference proteome</keyword>
<dbReference type="Gene3D" id="3.40.390.10">
    <property type="entry name" value="Collagenase (Catalytic Domain)"/>
    <property type="match status" value="2"/>
</dbReference>